<proteinExistence type="predicted"/>
<accession>A0A3M7STH0</accession>
<dbReference type="EMBL" id="REGN01000797">
    <property type="protein sequence ID" value="RNA39009.1"/>
    <property type="molecule type" value="Genomic_DNA"/>
</dbReference>
<keyword evidence="2" id="KW-1185">Reference proteome</keyword>
<protein>
    <submittedName>
        <fullName evidence="1">Uncharacterized protein</fullName>
    </submittedName>
</protein>
<organism evidence="1 2">
    <name type="scientific">Brachionus plicatilis</name>
    <name type="common">Marine rotifer</name>
    <name type="synonym">Brachionus muelleri</name>
    <dbReference type="NCBI Taxonomy" id="10195"/>
    <lineage>
        <taxon>Eukaryota</taxon>
        <taxon>Metazoa</taxon>
        <taxon>Spiralia</taxon>
        <taxon>Gnathifera</taxon>
        <taxon>Rotifera</taxon>
        <taxon>Eurotatoria</taxon>
        <taxon>Monogononta</taxon>
        <taxon>Pseudotrocha</taxon>
        <taxon>Ploima</taxon>
        <taxon>Brachionidae</taxon>
        <taxon>Brachionus</taxon>
    </lineage>
</organism>
<name>A0A3M7STH0_BRAPC</name>
<dbReference type="Proteomes" id="UP000276133">
    <property type="component" value="Unassembled WGS sequence"/>
</dbReference>
<reference evidence="1 2" key="1">
    <citation type="journal article" date="2018" name="Sci. Rep.">
        <title>Genomic signatures of local adaptation to the degree of environmental predictability in rotifers.</title>
        <authorList>
            <person name="Franch-Gras L."/>
            <person name="Hahn C."/>
            <person name="Garcia-Roger E.M."/>
            <person name="Carmona M.J."/>
            <person name="Serra M."/>
            <person name="Gomez A."/>
        </authorList>
    </citation>
    <scope>NUCLEOTIDE SEQUENCE [LARGE SCALE GENOMIC DNA]</scope>
    <source>
        <strain evidence="1">HYR1</strain>
    </source>
</reference>
<evidence type="ECO:0000313" key="1">
    <source>
        <dbReference type="EMBL" id="RNA39009.1"/>
    </source>
</evidence>
<gene>
    <name evidence="1" type="ORF">BpHYR1_033461</name>
</gene>
<sequence>MRERERERERERYLAHVSSTNVIYSVQLSLSLSLYTTITTARTAITKTNRFVVSGLLTYFVSKEHIFHQLFVSNGYLTVISTILLAASQPPLINLCFFQALSINLQIDSRNVVKGCWLSIGSSRWLVKNLSLFSTNSASLYKTSHQMLVM</sequence>
<dbReference type="AlphaFoldDB" id="A0A3M7STH0"/>
<comment type="caution">
    <text evidence="1">The sequence shown here is derived from an EMBL/GenBank/DDBJ whole genome shotgun (WGS) entry which is preliminary data.</text>
</comment>
<evidence type="ECO:0000313" key="2">
    <source>
        <dbReference type="Proteomes" id="UP000276133"/>
    </source>
</evidence>